<keyword evidence="11" id="KW-0067">ATP-binding</keyword>
<organism evidence="16 17">
    <name type="scientific">Dehalogenimonas etheniformans</name>
    <dbReference type="NCBI Taxonomy" id="1536648"/>
    <lineage>
        <taxon>Bacteria</taxon>
        <taxon>Bacillati</taxon>
        <taxon>Chloroflexota</taxon>
        <taxon>Dehalococcoidia</taxon>
        <taxon>Dehalococcoidales</taxon>
        <taxon>Dehalococcoidaceae</taxon>
        <taxon>Dehalogenimonas</taxon>
    </lineage>
</organism>
<dbReference type="EC" id="2.7.13.3" evidence="4"/>
<reference evidence="16 17" key="1">
    <citation type="journal article" date="2017" name="ISME J.">
        <title>Grape pomace compost harbors organohalide-respiring Dehalogenimonas species with novel reductive dehalogenase genes.</title>
        <authorList>
            <person name="Yang Y."/>
            <person name="Higgins S.A."/>
            <person name="Yan J."/>
            <person name="Simsir B."/>
            <person name="Chourey K."/>
            <person name="Iyer R."/>
            <person name="Hettich R.L."/>
            <person name="Baldwin B."/>
            <person name="Ogles D.M."/>
            <person name="Loffler F.E."/>
        </authorList>
    </citation>
    <scope>NUCLEOTIDE SEQUENCE [LARGE SCALE GENOMIC DNA]</scope>
    <source>
        <strain evidence="16 17">GP</strain>
    </source>
</reference>
<evidence type="ECO:0000256" key="9">
    <source>
        <dbReference type="ARBA" id="ARBA00022741"/>
    </source>
</evidence>
<evidence type="ECO:0000256" key="3">
    <source>
        <dbReference type="ARBA" id="ARBA00004236"/>
    </source>
</evidence>
<dbReference type="Gene3D" id="3.30.450.20">
    <property type="entry name" value="PAS domain"/>
    <property type="match status" value="1"/>
</dbReference>
<dbReference type="InterPro" id="IPR000014">
    <property type="entry name" value="PAS"/>
</dbReference>
<keyword evidence="9" id="KW-0547">Nucleotide-binding</keyword>
<dbReference type="SUPFAM" id="SSF55785">
    <property type="entry name" value="PYP-like sensor domain (PAS domain)"/>
    <property type="match status" value="1"/>
</dbReference>
<dbReference type="PRINTS" id="PR00344">
    <property type="entry name" value="BCTRLSENSOR"/>
</dbReference>
<keyword evidence="17" id="KW-1185">Reference proteome</keyword>
<evidence type="ECO:0000256" key="12">
    <source>
        <dbReference type="ARBA" id="ARBA00022989"/>
    </source>
</evidence>
<dbReference type="SMART" id="SM00387">
    <property type="entry name" value="HATPase_c"/>
    <property type="match status" value="1"/>
</dbReference>
<comment type="caution">
    <text evidence="16">The sequence shown here is derived from an EMBL/GenBank/DDBJ whole genome shotgun (WGS) entry which is preliminary data.</text>
</comment>
<dbReference type="CDD" id="cd00075">
    <property type="entry name" value="HATPase"/>
    <property type="match status" value="1"/>
</dbReference>
<dbReference type="InterPro" id="IPR003661">
    <property type="entry name" value="HisK_dim/P_dom"/>
</dbReference>
<dbReference type="InterPro" id="IPR036097">
    <property type="entry name" value="HisK_dim/P_sf"/>
</dbReference>
<dbReference type="InterPro" id="IPR050351">
    <property type="entry name" value="BphY/WalK/GraS-like"/>
</dbReference>
<gene>
    <name evidence="16" type="ORF">JP09_000730</name>
</gene>
<dbReference type="NCBIfam" id="TIGR00229">
    <property type="entry name" value="sensory_box"/>
    <property type="match status" value="1"/>
</dbReference>
<dbReference type="Proteomes" id="UP000235653">
    <property type="component" value="Unassembled WGS sequence"/>
</dbReference>
<dbReference type="GO" id="GO:0005886">
    <property type="term" value="C:plasma membrane"/>
    <property type="evidence" value="ECO:0007669"/>
    <property type="project" value="UniProtKB-SubCell"/>
</dbReference>
<evidence type="ECO:0000313" key="17">
    <source>
        <dbReference type="Proteomes" id="UP000235653"/>
    </source>
</evidence>
<evidence type="ECO:0000256" key="2">
    <source>
        <dbReference type="ARBA" id="ARBA00004141"/>
    </source>
</evidence>
<dbReference type="OrthoDB" id="9815750at2"/>
<evidence type="ECO:0000256" key="4">
    <source>
        <dbReference type="ARBA" id="ARBA00012438"/>
    </source>
</evidence>
<evidence type="ECO:0000256" key="8">
    <source>
        <dbReference type="ARBA" id="ARBA00022692"/>
    </source>
</evidence>
<dbReference type="PROSITE" id="PS50109">
    <property type="entry name" value="HIS_KIN"/>
    <property type="match status" value="1"/>
</dbReference>
<dbReference type="GO" id="GO:0000156">
    <property type="term" value="F:phosphorelay response regulator activity"/>
    <property type="evidence" value="ECO:0007669"/>
    <property type="project" value="TreeGrafter"/>
</dbReference>
<protein>
    <recommendedName>
        <fullName evidence="4">histidine kinase</fullName>
        <ecNumber evidence="4">2.7.13.3</ecNumber>
    </recommendedName>
</protein>
<dbReference type="SMART" id="SM00388">
    <property type="entry name" value="HisKA"/>
    <property type="match status" value="1"/>
</dbReference>
<dbReference type="GO" id="GO:0007234">
    <property type="term" value="P:osmosensory signaling via phosphorelay pathway"/>
    <property type="evidence" value="ECO:0007669"/>
    <property type="project" value="TreeGrafter"/>
</dbReference>
<name>A0A2P5P9Y7_9CHLR</name>
<dbReference type="Pfam" id="PF00512">
    <property type="entry name" value="HisKA"/>
    <property type="match status" value="1"/>
</dbReference>
<keyword evidence="6" id="KW-0597">Phosphoprotein</keyword>
<dbReference type="AlphaFoldDB" id="A0A2P5P9Y7"/>
<evidence type="ECO:0000256" key="6">
    <source>
        <dbReference type="ARBA" id="ARBA00022553"/>
    </source>
</evidence>
<evidence type="ECO:0000256" key="7">
    <source>
        <dbReference type="ARBA" id="ARBA00022679"/>
    </source>
</evidence>
<keyword evidence="5" id="KW-1003">Cell membrane</keyword>
<comment type="subcellular location">
    <subcellularLocation>
        <location evidence="3">Cell membrane</location>
    </subcellularLocation>
    <subcellularLocation>
        <location evidence="2">Membrane</location>
        <topology evidence="2">Multi-pass membrane protein</topology>
    </subcellularLocation>
</comment>
<evidence type="ECO:0000256" key="13">
    <source>
        <dbReference type="ARBA" id="ARBA00023012"/>
    </source>
</evidence>
<dbReference type="CDD" id="cd00082">
    <property type="entry name" value="HisKA"/>
    <property type="match status" value="1"/>
</dbReference>
<evidence type="ECO:0000256" key="14">
    <source>
        <dbReference type="ARBA" id="ARBA00023136"/>
    </source>
</evidence>
<dbReference type="FunFam" id="3.30.565.10:FF:000023">
    <property type="entry name" value="PAS domain-containing sensor histidine kinase"/>
    <property type="match status" value="1"/>
</dbReference>
<dbReference type="GO" id="GO:0000155">
    <property type="term" value="F:phosphorelay sensor kinase activity"/>
    <property type="evidence" value="ECO:0007669"/>
    <property type="project" value="InterPro"/>
</dbReference>
<dbReference type="SUPFAM" id="SSF55874">
    <property type="entry name" value="ATPase domain of HSP90 chaperone/DNA topoisomerase II/histidine kinase"/>
    <property type="match status" value="1"/>
</dbReference>
<dbReference type="InterPro" id="IPR005467">
    <property type="entry name" value="His_kinase_dom"/>
</dbReference>
<sequence>MNNSQRLESELKYQILFDNADDAILVWKVNEKLNEFVVIEANQVACNRYGYAHNEIIGLTGEQLNTPESLLRNRYVGAALARDGHVTAEITHLTKYGKPIPNEVRSHLFSLNGERVIISVCRDVSERKELERQRQELLQQERRLREKAEADTLMRANYVRALAHELKTPLTSLMASSEHLMDVLKDGHLNEFAKNICYGAERINNRIEELHDMVRLESGNFNLPSYPVDMKQLLLDAVAFVKPTAVKGKISLEITIPNELPLVCGDTERLQQVVLNLLNNALKYTPKGGAVWLKASVGQKGLIVEVGDTGCGIPKTDQNDLFKPYNRRHPKQQKVDGLGLGLVIAKAIIERYGGRIWLDSQPGKGSRFFIAMPIITPEANCEGACN</sequence>
<evidence type="ECO:0000256" key="10">
    <source>
        <dbReference type="ARBA" id="ARBA00022777"/>
    </source>
</evidence>
<dbReference type="PANTHER" id="PTHR42878:SF7">
    <property type="entry name" value="SENSOR HISTIDINE KINASE GLRK"/>
    <property type="match status" value="1"/>
</dbReference>
<dbReference type="Gene3D" id="3.30.565.10">
    <property type="entry name" value="Histidine kinase-like ATPase, C-terminal domain"/>
    <property type="match status" value="1"/>
</dbReference>
<comment type="catalytic activity">
    <reaction evidence="1">
        <text>ATP + protein L-histidine = ADP + protein N-phospho-L-histidine.</text>
        <dbReference type="EC" id="2.7.13.3"/>
    </reaction>
</comment>
<dbReference type="Pfam" id="PF02518">
    <property type="entry name" value="HATPase_c"/>
    <property type="match status" value="1"/>
</dbReference>
<dbReference type="InterPro" id="IPR036890">
    <property type="entry name" value="HATPase_C_sf"/>
</dbReference>
<feature type="domain" description="Histidine kinase" evidence="15">
    <location>
        <begin position="161"/>
        <end position="376"/>
    </location>
</feature>
<dbReference type="Gene3D" id="1.10.287.130">
    <property type="match status" value="1"/>
</dbReference>
<keyword evidence="14" id="KW-0472">Membrane</keyword>
<dbReference type="InterPro" id="IPR035965">
    <property type="entry name" value="PAS-like_dom_sf"/>
</dbReference>
<keyword evidence="7" id="KW-0808">Transferase</keyword>
<dbReference type="PANTHER" id="PTHR42878">
    <property type="entry name" value="TWO-COMPONENT HISTIDINE KINASE"/>
    <property type="match status" value="1"/>
</dbReference>
<dbReference type="RefSeq" id="WP_102331875.1">
    <property type="nucleotide sequence ID" value="NZ_CP058566.2"/>
</dbReference>
<keyword evidence="12" id="KW-1133">Transmembrane helix</keyword>
<keyword evidence="13" id="KW-0902">Two-component regulatory system</keyword>
<keyword evidence="8" id="KW-0812">Transmembrane</keyword>
<dbReference type="GO" id="GO:0030295">
    <property type="term" value="F:protein kinase activator activity"/>
    <property type="evidence" value="ECO:0007669"/>
    <property type="project" value="TreeGrafter"/>
</dbReference>
<dbReference type="SUPFAM" id="SSF47384">
    <property type="entry name" value="Homodimeric domain of signal transducing histidine kinase"/>
    <property type="match status" value="1"/>
</dbReference>
<dbReference type="GO" id="GO:0005524">
    <property type="term" value="F:ATP binding"/>
    <property type="evidence" value="ECO:0007669"/>
    <property type="project" value="UniProtKB-KW"/>
</dbReference>
<evidence type="ECO:0000256" key="11">
    <source>
        <dbReference type="ARBA" id="ARBA00022840"/>
    </source>
</evidence>
<dbReference type="Pfam" id="PF13426">
    <property type="entry name" value="PAS_9"/>
    <property type="match status" value="1"/>
</dbReference>
<evidence type="ECO:0000256" key="5">
    <source>
        <dbReference type="ARBA" id="ARBA00022475"/>
    </source>
</evidence>
<evidence type="ECO:0000256" key="1">
    <source>
        <dbReference type="ARBA" id="ARBA00000085"/>
    </source>
</evidence>
<dbReference type="InterPro" id="IPR004358">
    <property type="entry name" value="Sig_transdc_His_kin-like_C"/>
</dbReference>
<dbReference type="CDD" id="cd00130">
    <property type="entry name" value="PAS"/>
    <property type="match status" value="1"/>
</dbReference>
<dbReference type="EMBL" id="JQAN02000002">
    <property type="protein sequence ID" value="PPD59094.1"/>
    <property type="molecule type" value="Genomic_DNA"/>
</dbReference>
<keyword evidence="10 16" id="KW-0418">Kinase</keyword>
<evidence type="ECO:0000259" key="15">
    <source>
        <dbReference type="PROSITE" id="PS50109"/>
    </source>
</evidence>
<proteinExistence type="predicted"/>
<evidence type="ECO:0000313" key="16">
    <source>
        <dbReference type="EMBL" id="PPD59094.1"/>
    </source>
</evidence>
<accession>A0A2P5P9Y7</accession>
<dbReference type="InterPro" id="IPR003594">
    <property type="entry name" value="HATPase_dom"/>
</dbReference>